<dbReference type="EMBL" id="VJZC01000281">
    <property type="protein sequence ID" value="MPY61214.1"/>
    <property type="molecule type" value="Genomic_DNA"/>
</dbReference>
<organism evidence="2 3">
    <name type="scientific">Streptomyces spongiae</name>
    <dbReference type="NCBI Taxonomy" id="565072"/>
    <lineage>
        <taxon>Bacteria</taxon>
        <taxon>Bacillati</taxon>
        <taxon>Actinomycetota</taxon>
        <taxon>Actinomycetes</taxon>
        <taxon>Kitasatosporales</taxon>
        <taxon>Streptomycetaceae</taxon>
        <taxon>Streptomyces</taxon>
    </lineage>
</organism>
<keyword evidence="3" id="KW-1185">Reference proteome</keyword>
<gene>
    <name evidence="2" type="ORF">FNH08_29965</name>
</gene>
<comment type="caution">
    <text evidence="2">The sequence shown here is derived from an EMBL/GenBank/DDBJ whole genome shotgun (WGS) entry which is preliminary data.</text>
</comment>
<evidence type="ECO:0000256" key="1">
    <source>
        <dbReference type="SAM" id="MobiDB-lite"/>
    </source>
</evidence>
<reference evidence="2 3" key="1">
    <citation type="submission" date="2019-07" db="EMBL/GenBank/DDBJ databases">
        <title>New species of Amycolatopsis and Streptomyces.</title>
        <authorList>
            <person name="Duangmal K."/>
            <person name="Teo W.F.A."/>
            <person name="Lipun K."/>
        </authorList>
    </citation>
    <scope>NUCLEOTIDE SEQUENCE [LARGE SCALE GENOMIC DNA]</scope>
    <source>
        <strain evidence="2 3">NBRC 106415</strain>
    </source>
</reference>
<dbReference type="OrthoDB" id="4337840at2"/>
<protein>
    <submittedName>
        <fullName evidence="2">Uncharacterized protein</fullName>
    </submittedName>
</protein>
<proteinExistence type="predicted"/>
<evidence type="ECO:0000313" key="2">
    <source>
        <dbReference type="EMBL" id="MPY61214.1"/>
    </source>
</evidence>
<dbReference type="AlphaFoldDB" id="A0A5N8XPC3"/>
<accession>A0A5N8XPC3</accession>
<feature type="region of interest" description="Disordered" evidence="1">
    <location>
        <begin position="1"/>
        <end position="29"/>
    </location>
</feature>
<sequence length="64" mass="6807">MPRRGAVPTPGSPRQEAETPPAAASVPPPALFSMLSAEDLAADQPSIETLRRVREALRTLPESD</sequence>
<dbReference type="Proteomes" id="UP000400924">
    <property type="component" value="Unassembled WGS sequence"/>
</dbReference>
<name>A0A5N8XPC3_9ACTN</name>
<evidence type="ECO:0000313" key="3">
    <source>
        <dbReference type="Proteomes" id="UP000400924"/>
    </source>
</evidence>